<dbReference type="OrthoDB" id="5405464at2"/>
<dbReference type="AlphaFoldDB" id="A0A8B2P3G6"/>
<dbReference type="Pfam" id="PF09685">
    <property type="entry name" value="MamF_MmsF"/>
    <property type="match status" value="1"/>
</dbReference>
<name>A0A8B2P3G6_9HYPH</name>
<dbReference type="RefSeq" id="WP_111341574.1">
    <property type="nucleotide sequence ID" value="NZ_QHHQ01000001.1"/>
</dbReference>
<evidence type="ECO:0008006" key="8">
    <source>
        <dbReference type="Google" id="ProtNLM"/>
    </source>
</evidence>
<gene>
    <name evidence="6" type="ORF">DLJ53_01010</name>
</gene>
<evidence type="ECO:0000313" key="7">
    <source>
        <dbReference type="Proteomes" id="UP000249590"/>
    </source>
</evidence>
<keyword evidence="2 5" id="KW-0812">Transmembrane</keyword>
<evidence type="ECO:0000256" key="2">
    <source>
        <dbReference type="ARBA" id="ARBA00022692"/>
    </source>
</evidence>
<evidence type="ECO:0000256" key="1">
    <source>
        <dbReference type="ARBA" id="ARBA00004141"/>
    </source>
</evidence>
<keyword evidence="7" id="KW-1185">Reference proteome</keyword>
<feature type="transmembrane region" description="Helical" evidence="5">
    <location>
        <begin position="30"/>
        <end position="55"/>
    </location>
</feature>
<dbReference type="InterPro" id="IPR019109">
    <property type="entry name" value="MamF_MmsF"/>
</dbReference>
<reference evidence="6 7" key="1">
    <citation type="submission" date="2018-05" db="EMBL/GenBank/DDBJ databases">
        <title>Acuticoccus sediminis sp. nov., isolated from deep-sea sediment of Indian Ocean.</title>
        <authorList>
            <person name="Liu X."/>
            <person name="Lai Q."/>
            <person name="Du Y."/>
            <person name="Sun F."/>
            <person name="Zhang X."/>
            <person name="Wang S."/>
            <person name="Shao Z."/>
        </authorList>
    </citation>
    <scope>NUCLEOTIDE SEQUENCE [LARGE SCALE GENOMIC DNA]</scope>
    <source>
        <strain evidence="6 7">PTG4-2</strain>
    </source>
</reference>
<comment type="caution">
    <text evidence="6">The sequence shown here is derived from an EMBL/GenBank/DDBJ whole genome shotgun (WGS) entry which is preliminary data.</text>
</comment>
<evidence type="ECO:0000256" key="5">
    <source>
        <dbReference type="SAM" id="Phobius"/>
    </source>
</evidence>
<sequence>METHTSRPKQTSSLDQATDDLFGASSFNAMLVWSSFLVGFFVPITPFIGVVFAYINRRNSDPGLRTHYDAAITTFWVTLILGFIGGILTWILIGFPILFFLAIWTIWRSVRGMMKASSRRPMWPVYYVPV</sequence>
<evidence type="ECO:0000256" key="3">
    <source>
        <dbReference type="ARBA" id="ARBA00022989"/>
    </source>
</evidence>
<dbReference type="Proteomes" id="UP000249590">
    <property type="component" value="Unassembled WGS sequence"/>
</dbReference>
<accession>A0A8B2P3G6</accession>
<keyword evidence="3 5" id="KW-1133">Transmembrane helix</keyword>
<proteinExistence type="predicted"/>
<protein>
    <recommendedName>
        <fullName evidence="8">DUF4870 domain-containing protein</fullName>
    </recommendedName>
</protein>
<feature type="transmembrane region" description="Helical" evidence="5">
    <location>
        <begin position="67"/>
        <end position="84"/>
    </location>
</feature>
<evidence type="ECO:0000256" key="4">
    <source>
        <dbReference type="ARBA" id="ARBA00023136"/>
    </source>
</evidence>
<dbReference type="EMBL" id="QHHQ01000001">
    <property type="protein sequence ID" value="RAI03139.1"/>
    <property type="molecule type" value="Genomic_DNA"/>
</dbReference>
<keyword evidence="4 5" id="KW-0472">Membrane</keyword>
<evidence type="ECO:0000313" key="6">
    <source>
        <dbReference type="EMBL" id="RAI03139.1"/>
    </source>
</evidence>
<comment type="subcellular location">
    <subcellularLocation>
        <location evidence="1">Membrane</location>
        <topology evidence="1">Multi-pass membrane protein</topology>
    </subcellularLocation>
</comment>
<organism evidence="6 7">
    <name type="scientific">Acuticoccus sediminis</name>
    <dbReference type="NCBI Taxonomy" id="2184697"/>
    <lineage>
        <taxon>Bacteria</taxon>
        <taxon>Pseudomonadati</taxon>
        <taxon>Pseudomonadota</taxon>
        <taxon>Alphaproteobacteria</taxon>
        <taxon>Hyphomicrobiales</taxon>
        <taxon>Amorphaceae</taxon>
        <taxon>Acuticoccus</taxon>
    </lineage>
</organism>